<feature type="region of interest" description="Disordered" evidence="1">
    <location>
        <begin position="331"/>
        <end position="374"/>
    </location>
</feature>
<dbReference type="KEGG" id="nue:C5F50_01110"/>
<dbReference type="Proteomes" id="UP000509478">
    <property type="component" value="Chromosome"/>
</dbReference>
<sequence length="374" mass="41518">MLLVSGLVPYASAAQLDAAILSEKDFVEPSFQFLRVIYIEYPNDGEISESLRNTKQTLSFVADHSTPGTDELVKQINQNLKTISSSAVVTDVKIQYQAILQGNEHSAVIEYKVQLIPTITNHILEKSFEKSTVDANWRGISLDVPIILQTEYGSFDVNNPKSALNVMMPEISEKLNGVTILELPLIDASGIMTLPLHKWHSLFDNTAIMSDAIEYNYAGKNVITHYSMGECSIEVGMCNDREWIQEIELDKKYVVKIIESSDDATISFEGYVDTIRVNGNEVFQTNLKSLVIQKPDTDEFPATVMYGMAGIAAIGAVVMFVISDRKLKKDKDEGQTGVDPAHLKSYETSSSAGSYKTNRGESYLIPNHKSKMPL</sequence>
<evidence type="ECO:0000313" key="4">
    <source>
        <dbReference type="Proteomes" id="UP000509478"/>
    </source>
</evidence>
<evidence type="ECO:0000256" key="1">
    <source>
        <dbReference type="SAM" id="MobiDB-lite"/>
    </source>
</evidence>
<protein>
    <submittedName>
        <fullName evidence="3">Uncharacterized protein</fullName>
    </submittedName>
</protein>
<keyword evidence="2" id="KW-0812">Transmembrane</keyword>
<feature type="transmembrane region" description="Helical" evidence="2">
    <location>
        <begin position="304"/>
        <end position="322"/>
    </location>
</feature>
<dbReference type="OrthoDB" id="2928at2157"/>
<proteinExistence type="predicted"/>
<reference evidence="3 4" key="1">
    <citation type="submission" date="2018-02" db="EMBL/GenBank/DDBJ databases">
        <title>Complete genome of Nitrosopumilus ureaphilus PS0.</title>
        <authorList>
            <person name="Qin W."/>
            <person name="Zheng Y."/>
            <person name="Stahl D.A."/>
        </authorList>
    </citation>
    <scope>NUCLEOTIDE SEQUENCE [LARGE SCALE GENOMIC DNA]</scope>
    <source>
        <strain evidence="3 4">PS0</strain>
    </source>
</reference>
<feature type="compositionally biased region" description="Polar residues" evidence="1">
    <location>
        <begin position="346"/>
        <end position="357"/>
    </location>
</feature>
<name>A0A7D5RHC3_9ARCH</name>
<organism evidence="3 4">
    <name type="scientific">Nitrosopumilus ureiphilus</name>
    <dbReference type="NCBI Taxonomy" id="1470067"/>
    <lineage>
        <taxon>Archaea</taxon>
        <taxon>Nitrososphaerota</taxon>
        <taxon>Nitrososphaeria</taxon>
        <taxon>Nitrosopumilales</taxon>
        <taxon>Nitrosopumilaceae</taxon>
        <taxon>Nitrosopumilus</taxon>
    </lineage>
</organism>
<evidence type="ECO:0000256" key="2">
    <source>
        <dbReference type="SAM" id="Phobius"/>
    </source>
</evidence>
<keyword evidence="2" id="KW-1133">Transmembrane helix</keyword>
<evidence type="ECO:0000313" key="3">
    <source>
        <dbReference type="EMBL" id="QLH07845.1"/>
    </source>
</evidence>
<dbReference type="EMBL" id="CP026995">
    <property type="protein sequence ID" value="QLH07845.1"/>
    <property type="molecule type" value="Genomic_DNA"/>
</dbReference>
<accession>A0A7D5RHC3</accession>
<keyword evidence="4" id="KW-1185">Reference proteome</keyword>
<keyword evidence="2" id="KW-0472">Membrane</keyword>
<gene>
    <name evidence="3" type="ORF">C5F50_01110</name>
</gene>
<dbReference type="AlphaFoldDB" id="A0A7D5RHC3"/>